<protein>
    <submittedName>
        <fullName evidence="2">Uncharacterized protein</fullName>
    </submittedName>
</protein>
<dbReference type="EMBL" id="JAMRXG010000009">
    <property type="protein sequence ID" value="MCM6776264.1"/>
    <property type="molecule type" value="Genomic_DNA"/>
</dbReference>
<dbReference type="Proteomes" id="UP001139157">
    <property type="component" value="Unassembled WGS sequence"/>
</dbReference>
<evidence type="ECO:0000313" key="3">
    <source>
        <dbReference type="Proteomes" id="UP001139157"/>
    </source>
</evidence>
<feature type="coiled-coil region" evidence="1">
    <location>
        <begin position="45"/>
        <end position="72"/>
    </location>
</feature>
<name>A0A9X2E8I3_9NOCA</name>
<keyword evidence="3" id="KW-1185">Reference proteome</keyword>
<organism evidence="2 3">
    <name type="scientific">Nocardia pulmonis</name>
    <dbReference type="NCBI Taxonomy" id="2951408"/>
    <lineage>
        <taxon>Bacteria</taxon>
        <taxon>Bacillati</taxon>
        <taxon>Actinomycetota</taxon>
        <taxon>Actinomycetes</taxon>
        <taxon>Mycobacteriales</taxon>
        <taxon>Nocardiaceae</taxon>
        <taxon>Nocardia</taxon>
    </lineage>
</organism>
<accession>A0A9X2E8I3</accession>
<reference evidence="2" key="1">
    <citation type="submission" date="2022-06" db="EMBL/GenBank/DDBJ databases">
        <title>Novel species in genus nocardia.</title>
        <authorList>
            <person name="Li F."/>
        </authorList>
    </citation>
    <scope>NUCLEOTIDE SEQUENCE</scope>
    <source>
        <strain evidence="2">CDC141</strain>
    </source>
</reference>
<evidence type="ECO:0000313" key="2">
    <source>
        <dbReference type="EMBL" id="MCM6776264.1"/>
    </source>
</evidence>
<evidence type="ECO:0000256" key="1">
    <source>
        <dbReference type="SAM" id="Coils"/>
    </source>
</evidence>
<proteinExistence type="predicted"/>
<dbReference type="RefSeq" id="WP_251914563.1">
    <property type="nucleotide sequence ID" value="NZ_JAMRXG010000009.1"/>
</dbReference>
<sequence length="83" mass="9618">MMANRLTDEQLAEIAHAIPYSYEAGDYPPDLSDWARVWLGPDGGTLALLNELRAERARLNQLEERIRQHYKDFPARYMTGDPR</sequence>
<keyword evidence="1" id="KW-0175">Coiled coil</keyword>
<gene>
    <name evidence="2" type="ORF">NDR86_22520</name>
</gene>
<dbReference type="AlphaFoldDB" id="A0A9X2E8I3"/>
<comment type="caution">
    <text evidence="2">The sequence shown here is derived from an EMBL/GenBank/DDBJ whole genome shotgun (WGS) entry which is preliminary data.</text>
</comment>